<proteinExistence type="predicted"/>
<dbReference type="AlphaFoldDB" id="A0A0R2BVA8"/>
<comment type="caution">
    <text evidence="2">The sequence shown here is derived from an EMBL/GenBank/DDBJ whole genome shotgun (WGS) entry which is preliminary data.</text>
</comment>
<evidence type="ECO:0000259" key="1">
    <source>
        <dbReference type="Pfam" id="PF20038"/>
    </source>
</evidence>
<keyword evidence="3" id="KW-1185">Reference proteome</keyword>
<organism evidence="2 3">
    <name type="scientific">Lapidilactobacillus dextrinicus DSM 20335</name>
    <dbReference type="NCBI Taxonomy" id="1423738"/>
    <lineage>
        <taxon>Bacteria</taxon>
        <taxon>Bacillati</taxon>
        <taxon>Bacillota</taxon>
        <taxon>Bacilli</taxon>
        <taxon>Lactobacillales</taxon>
        <taxon>Lactobacillaceae</taxon>
        <taxon>Lapidilactobacillus</taxon>
    </lineage>
</organism>
<reference evidence="2 3" key="1">
    <citation type="journal article" date="2015" name="Genome Announc.">
        <title>Expanding the biotechnology potential of lactobacilli through comparative genomics of 213 strains and associated genera.</title>
        <authorList>
            <person name="Sun Z."/>
            <person name="Harris H.M."/>
            <person name="McCann A."/>
            <person name="Guo C."/>
            <person name="Argimon S."/>
            <person name="Zhang W."/>
            <person name="Yang X."/>
            <person name="Jeffery I.B."/>
            <person name="Cooney J.C."/>
            <person name="Kagawa T.F."/>
            <person name="Liu W."/>
            <person name="Song Y."/>
            <person name="Salvetti E."/>
            <person name="Wrobel A."/>
            <person name="Rasinkangas P."/>
            <person name="Parkhill J."/>
            <person name="Rea M.C."/>
            <person name="O'Sullivan O."/>
            <person name="Ritari J."/>
            <person name="Douillard F.P."/>
            <person name="Paul Ross R."/>
            <person name="Yang R."/>
            <person name="Briner A.E."/>
            <person name="Felis G.E."/>
            <person name="de Vos W.M."/>
            <person name="Barrangou R."/>
            <person name="Klaenhammer T.R."/>
            <person name="Caufield P.W."/>
            <person name="Cui Y."/>
            <person name="Zhang H."/>
            <person name="O'Toole P.W."/>
        </authorList>
    </citation>
    <scope>NUCLEOTIDE SEQUENCE [LARGE SCALE GENOMIC DNA]</scope>
    <source>
        <strain evidence="2 3">DSM 20335</strain>
    </source>
</reference>
<name>A0A0R2BVA8_9LACO</name>
<evidence type="ECO:0000313" key="3">
    <source>
        <dbReference type="Proteomes" id="UP000051813"/>
    </source>
</evidence>
<sequence length="68" mass="7779">MINLNDPNIMSAKDAAQIWGRNDTYVRTSLRQNPDKWPEGSWRKFGKQLVVTTEGMEAVTGEKDPRTK</sequence>
<dbReference type="OrthoDB" id="2931091at2"/>
<evidence type="ECO:0000313" key="2">
    <source>
        <dbReference type="EMBL" id="KRM79459.1"/>
    </source>
</evidence>
<dbReference type="RefSeq" id="WP_057755767.1">
    <property type="nucleotide sequence ID" value="NZ_AYYK01000004.1"/>
</dbReference>
<gene>
    <name evidence="2" type="ORF">FC84_GL001638</name>
</gene>
<dbReference type="InterPro" id="IPR045403">
    <property type="entry name" value="HTH_59_Firmicutes_type"/>
</dbReference>
<dbReference type="Pfam" id="PF20038">
    <property type="entry name" value="HTH_59"/>
    <property type="match status" value="1"/>
</dbReference>
<dbReference type="PATRIC" id="fig|1423738.3.peg.1662"/>
<protein>
    <recommendedName>
        <fullName evidence="1">Helix-turn-helix domain-containing protein</fullName>
    </recommendedName>
</protein>
<dbReference type="Proteomes" id="UP000051813">
    <property type="component" value="Unassembled WGS sequence"/>
</dbReference>
<dbReference type="EMBL" id="AYYK01000004">
    <property type="protein sequence ID" value="KRM79459.1"/>
    <property type="molecule type" value="Genomic_DNA"/>
</dbReference>
<accession>A0A0R2BVA8</accession>
<dbReference type="STRING" id="1423738.FC84_GL001638"/>
<feature type="domain" description="Helix-turn-helix" evidence="1">
    <location>
        <begin position="6"/>
        <end position="63"/>
    </location>
</feature>